<evidence type="ECO:0000313" key="2">
    <source>
        <dbReference type="Proteomes" id="UP000198588"/>
    </source>
</evidence>
<dbReference type="RefSeq" id="WP_038654469.1">
    <property type="nucleotide sequence ID" value="NZ_FMXM01000042.1"/>
</dbReference>
<dbReference type="EMBL" id="FMXM01000042">
    <property type="protein sequence ID" value="SDA99305.1"/>
    <property type="molecule type" value="Genomic_DNA"/>
</dbReference>
<protein>
    <submittedName>
        <fullName evidence="1">Uncharacterized protein</fullName>
    </submittedName>
</protein>
<dbReference type="OrthoDB" id="8082638at2"/>
<organism evidence="1 2">
    <name type="scientific">Mesorhizobium qingshengii</name>
    <dbReference type="NCBI Taxonomy" id="1165689"/>
    <lineage>
        <taxon>Bacteria</taxon>
        <taxon>Pseudomonadati</taxon>
        <taxon>Pseudomonadota</taxon>
        <taxon>Alphaproteobacteria</taxon>
        <taxon>Hyphomicrobiales</taxon>
        <taxon>Phyllobacteriaceae</taxon>
        <taxon>Mesorhizobium</taxon>
    </lineage>
</organism>
<dbReference type="AlphaFoldDB" id="A0A1G5ZX90"/>
<name>A0A1G5ZX90_9HYPH</name>
<gene>
    <name evidence="1" type="ORF">SAMN02927914_06530</name>
</gene>
<reference evidence="1 2" key="1">
    <citation type="submission" date="2016-10" db="EMBL/GenBank/DDBJ databases">
        <authorList>
            <person name="de Groot N.N."/>
        </authorList>
    </citation>
    <scope>NUCLEOTIDE SEQUENCE [LARGE SCALE GENOMIC DNA]</scope>
    <source>
        <strain evidence="1 2">CGMCC 1.12097</strain>
    </source>
</reference>
<dbReference type="Proteomes" id="UP000198588">
    <property type="component" value="Unassembled WGS sequence"/>
</dbReference>
<accession>A0A1G5ZX90</accession>
<proteinExistence type="predicted"/>
<evidence type="ECO:0000313" key="1">
    <source>
        <dbReference type="EMBL" id="SDA99305.1"/>
    </source>
</evidence>
<sequence length="114" mass="12557">MPIQVVCNNGVMEEADEVANLLAAHRQAVAMVERLGRRWMGAEGPDATQIGRRLDSVMAEEAIARRRAAAAPVADVVEMKMKAAYFRRLLGNGWCEIDDDDLRALLGSFTKLQS</sequence>